<feature type="transmembrane region" description="Helical" evidence="6">
    <location>
        <begin position="309"/>
        <end position="328"/>
    </location>
</feature>
<keyword evidence="8" id="KW-1185">Reference proteome</keyword>
<feature type="transmembrane region" description="Helical" evidence="6">
    <location>
        <begin position="77"/>
        <end position="97"/>
    </location>
</feature>
<dbReference type="OMA" id="CTNISQY"/>
<feature type="transmembrane region" description="Helical" evidence="6">
    <location>
        <begin position="510"/>
        <end position="531"/>
    </location>
</feature>
<dbReference type="OrthoDB" id="2241241at2759"/>
<dbReference type="SUPFAM" id="SSF103473">
    <property type="entry name" value="MFS general substrate transporter"/>
    <property type="match status" value="1"/>
</dbReference>
<evidence type="ECO:0000256" key="1">
    <source>
        <dbReference type="ARBA" id="ARBA00004127"/>
    </source>
</evidence>
<dbReference type="STRING" id="796925.A0A137PDK1"/>
<feature type="transmembrane region" description="Helical" evidence="6">
    <location>
        <begin position="194"/>
        <end position="217"/>
    </location>
</feature>
<accession>A0A137PDK1</accession>
<feature type="transmembrane region" description="Helical" evidence="6">
    <location>
        <begin position="163"/>
        <end position="182"/>
    </location>
</feature>
<keyword evidence="3 6" id="KW-0812">Transmembrane</keyword>
<keyword evidence="5 6" id="KW-0472">Membrane</keyword>
<protein>
    <submittedName>
        <fullName evidence="7">MFS general substrate transporter</fullName>
    </submittedName>
</protein>
<keyword evidence="4 6" id="KW-1133">Transmembrane helix</keyword>
<sequence length="559" mass="62637">MSDIKEKNLEKAPHASQDNDSDMIIPLKMAQIRTNVDNWTVYIGFLVLGLGTSIVGTALYGIDWTISSAFKAFDISPAVSVASDLLNIILIPLLAALSDVYGRGIIMAGSWLLSIISEFMHGAAPDYGVYSAAEIIGSFGGTGTDLMYPIVFADFLRPRNRGFGFILQYLPSFIALGVSIPIVKATEHTDLWRILFYFKGAWIFVFCIPLLYVLFRLQNRAKGLLPSWDYNAASLKKVDWIGLIILVVSLGCFLTPFNFYQRYEEGWAAPAIFVPVIIGSLLFIVFFVWEIKYTKRPLISYRLLANRGAMIMILVRAFGTFDGNFTWYYMHTYLSLTRDIQVYQVTQIYLGFRISWYLAGFATAFVLRKYPYVRPYVWSSLLIHGIGNGLAIASRHPTSPTWFVVLAEAFIGFGGGVSSCVGLVVLQSTVEFVDIASIIAFDSLVSSVFRSVASAVANAVWNGSHWKNLQYYLPEHLHELIPELLSSNEYNELIPAEFKPNWLLAMTDSQWLMCTISVGFSVLCFLLSLLLPSIDLERCQQVIEANQAASDSEEFNEKL</sequence>
<proteinExistence type="predicted"/>
<evidence type="ECO:0000256" key="2">
    <source>
        <dbReference type="ARBA" id="ARBA00022448"/>
    </source>
</evidence>
<feature type="transmembrane region" description="Helical" evidence="6">
    <location>
        <begin position="438"/>
        <end position="461"/>
    </location>
</feature>
<feature type="transmembrane region" description="Helical" evidence="6">
    <location>
        <begin position="39"/>
        <end position="62"/>
    </location>
</feature>
<keyword evidence="2" id="KW-0813">Transport</keyword>
<feature type="transmembrane region" description="Helical" evidence="6">
    <location>
        <begin position="376"/>
        <end position="396"/>
    </location>
</feature>
<dbReference type="Gene3D" id="1.20.1250.20">
    <property type="entry name" value="MFS general substrate transporter like domains"/>
    <property type="match status" value="1"/>
</dbReference>
<feature type="transmembrane region" description="Helical" evidence="6">
    <location>
        <begin position="267"/>
        <end position="289"/>
    </location>
</feature>
<dbReference type="InterPro" id="IPR036259">
    <property type="entry name" value="MFS_trans_sf"/>
</dbReference>
<name>A0A137PDK1_CONC2</name>
<organism evidence="7 8">
    <name type="scientific">Conidiobolus coronatus (strain ATCC 28846 / CBS 209.66 / NRRL 28638)</name>
    <name type="common">Delacroixia coronata</name>
    <dbReference type="NCBI Taxonomy" id="796925"/>
    <lineage>
        <taxon>Eukaryota</taxon>
        <taxon>Fungi</taxon>
        <taxon>Fungi incertae sedis</taxon>
        <taxon>Zoopagomycota</taxon>
        <taxon>Entomophthoromycotina</taxon>
        <taxon>Entomophthoromycetes</taxon>
        <taxon>Entomophthorales</taxon>
        <taxon>Ancylistaceae</taxon>
        <taxon>Conidiobolus</taxon>
    </lineage>
</organism>
<evidence type="ECO:0000256" key="3">
    <source>
        <dbReference type="ARBA" id="ARBA00022692"/>
    </source>
</evidence>
<evidence type="ECO:0000256" key="6">
    <source>
        <dbReference type="SAM" id="Phobius"/>
    </source>
</evidence>
<dbReference type="Proteomes" id="UP000070444">
    <property type="component" value="Unassembled WGS sequence"/>
</dbReference>
<evidence type="ECO:0000313" key="7">
    <source>
        <dbReference type="EMBL" id="KXN73073.1"/>
    </source>
</evidence>
<feature type="transmembrane region" description="Helical" evidence="6">
    <location>
        <begin position="402"/>
        <end position="426"/>
    </location>
</feature>
<dbReference type="GO" id="GO:0012505">
    <property type="term" value="C:endomembrane system"/>
    <property type="evidence" value="ECO:0007669"/>
    <property type="project" value="UniProtKB-SubCell"/>
</dbReference>
<feature type="transmembrane region" description="Helical" evidence="6">
    <location>
        <begin position="348"/>
        <end position="367"/>
    </location>
</feature>
<dbReference type="GO" id="GO:0005886">
    <property type="term" value="C:plasma membrane"/>
    <property type="evidence" value="ECO:0007669"/>
    <property type="project" value="TreeGrafter"/>
</dbReference>
<dbReference type="PANTHER" id="PTHR23501:SF191">
    <property type="entry name" value="VACUOLAR BASIC AMINO ACID TRANSPORTER 4"/>
    <property type="match status" value="1"/>
</dbReference>
<dbReference type="PANTHER" id="PTHR23501">
    <property type="entry name" value="MAJOR FACILITATOR SUPERFAMILY"/>
    <property type="match status" value="1"/>
</dbReference>
<dbReference type="EMBL" id="KQ964442">
    <property type="protein sequence ID" value="KXN73073.1"/>
    <property type="molecule type" value="Genomic_DNA"/>
</dbReference>
<gene>
    <name evidence="7" type="ORF">CONCODRAFT_77513</name>
</gene>
<dbReference type="GO" id="GO:0022857">
    <property type="term" value="F:transmembrane transporter activity"/>
    <property type="evidence" value="ECO:0007669"/>
    <property type="project" value="TreeGrafter"/>
</dbReference>
<dbReference type="AlphaFoldDB" id="A0A137PDK1"/>
<comment type="subcellular location">
    <subcellularLocation>
        <location evidence="1">Endomembrane system</location>
        <topology evidence="1">Multi-pass membrane protein</topology>
    </subcellularLocation>
</comment>
<evidence type="ECO:0000256" key="5">
    <source>
        <dbReference type="ARBA" id="ARBA00023136"/>
    </source>
</evidence>
<feature type="transmembrane region" description="Helical" evidence="6">
    <location>
        <begin position="238"/>
        <end position="261"/>
    </location>
</feature>
<reference evidence="7 8" key="1">
    <citation type="journal article" date="2015" name="Genome Biol. Evol.">
        <title>Phylogenomic analyses indicate that early fungi evolved digesting cell walls of algal ancestors of land plants.</title>
        <authorList>
            <person name="Chang Y."/>
            <person name="Wang S."/>
            <person name="Sekimoto S."/>
            <person name="Aerts A.L."/>
            <person name="Choi C."/>
            <person name="Clum A."/>
            <person name="LaButti K.M."/>
            <person name="Lindquist E.A."/>
            <person name="Yee Ngan C."/>
            <person name="Ohm R.A."/>
            <person name="Salamov A.A."/>
            <person name="Grigoriev I.V."/>
            <person name="Spatafora J.W."/>
            <person name="Berbee M.L."/>
        </authorList>
    </citation>
    <scope>NUCLEOTIDE SEQUENCE [LARGE SCALE GENOMIC DNA]</scope>
    <source>
        <strain evidence="7 8">NRRL 28638</strain>
    </source>
</reference>
<evidence type="ECO:0000313" key="8">
    <source>
        <dbReference type="Proteomes" id="UP000070444"/>
    </source>
</evidence>
<evidence type="ECO:0000256" key="4">
    <source>
        <dbReference type="ARBA" id="ARBA00022989"/>
    </source>
</evidence>